<dbReference type="PROSITE" id="PS01040">
    <property type="entry name" value="SBP_BACTERIAL_5"/>
    <property type="match status" value="1"/>
</dbReference>
<evidence type="ECO:0000313" key="6">
    <source>
        <dbReference type="EMBL" id="GEO36960.1"/>
    </source>
</evidence>
<gene>
    <name evidence="6" type="ORF">SAE02_11080</name>
</gene>
<dbReference type="Gene3D" id="3.40.190.10">
    <property type="entry name" value="Periplasmic binding protein-like II"/>
    <property type="match status" value="1"/>
</dbReference>
<dbReference type="InterPro" id="IPR030678">
    <property type="entry name" value="Peptide/Ni-bd"/>
</dbReference>
<dbReference type="RefSeq" id="WP_044426034.1">
    <property type="nucleotide sequence ID" value="NZ_BJYZ01000003.1"/>
</dbReference>
<dbReference type="GO" id="GO:0043190">
    <property type="term" value="C:ATP-binding cassette (ABC) transporter complex"/>
    <property type="evidence" value="ECO:0007669"/>
    <property type="project" value="InterPro"/>
</dbReference>
<comment type="caution">
    <text evidence="6">The sequence shown here is derived from an EMBL/GenBank/DDBJ whole genome shotgun (WGS) entry which is preliminary data.</text>
</comment>
<evidence type="ECO:0000256" key="3">
    <source>
        <dbReference type="ARBA" id="ARBA00022729"/>
    </source>
</evidence>
<dbReference type="InterPro" id="IPR039424">
    <property type="entry name" value="SBP_5"/>
</dbReference>
<dbReference type="Proteomes" id="UP000321523">
    <property type="component" value="Unassembled WGS sequence"/>
</dbReference>
<organism evidence="6 7">
    <name type="scientific">Skermanella aerolata</name>
    <dbReference type="NCBI Taxonomy" id="393310"/>
    <lineage>
        <taxon>Bacteria</taxon>
        <taxon>Pseudomonadati</taxon>
        <taxon>Pseudomonadota</taxon>
        <taxon>Alphaproteobacteria</taxon>
        <taxon>Rhodospirillales</taxon>
        <taxon>Azospirillaceae</taxon>
        <taxon>Skermanella</taxon>
    </lineage>
</organism>
<comment type="similarity">
    <text evidence="2">Belongs to the bacterial solute-binding protein 5 family.</text>
</comment>
<feature type="domain" description="Solute-binding protein family 5" evidence="5">
    <location>
        <begin position="73"/>
        <end position="440"/>
    </location>
</feature>
<evidence type="ECO:0000256" key="4">
    <source>
        <dbReference type="SAM" id="SignalP"/>
    </source>
</evidence>
<keyword evidence="7" id="KW-1185">Reference proteome</keyword>
<accession>A0A512DL95</accession>
<dbReference type="Pfam" id="PF00496">
    <property type="entry name" value="SBP_bac_5"/>
    <property type="match status" value="1"/>
</dbReference>
<dbReference type="EMBL" id="BJYZ01000003">
    <property type="protein sequence ID" value="GEO36960.1"/>
    <property type="molecule type" value="Genomic_DNA"/>
</dbReference>
<evidence type="ECO:0000256" key="2">
    <source>
        <dbReference type="ARBA" id="ARBA00005695"/>
    </source>
</evidence>
<dbReference type="Gene3D" id="3.10.105.10">
    <property type="entry name" value="Dipeptide-binding Protein, Domain 3"/>
    <property type="match status" value="1"/>
</dbReference>
<dbReference type="CDD" id="cd08512">
    <property type="entry name" value="PBP2_NikA_DppA_OppA_like_7"/>
    <property type="match status" value="1"/>
</dbReference>
<evidence type="ECO:0000313" key="7">
    <source>
        <dbReference type="Proteomes" id="UP000321523"/>
    </source>
</evidence>
<dbReference type="GO" id="GO:0015833">
    <property type="term" value="P:peptide transport"/>
    <property type="evidence" value="ECO:0007669"/>
    <property type="project" value="TreeGrafter"/>
</dbReference>
<feature type="chain" id="PRO_5021901899" evidence="4">
    <location>
        <begin position="24"/>
        <end position="529"/>
    </location>
</feature>
<reference evidence="6 7" key="1">
    <citation type="submission" date="2019-07" db="EMBL/GenBank/DDBJ databases">
        <title>Whole genome shotgun sequence of Skermanella aerolata NBRC 106429.</title>
        <authorList>
            <person name="Hosoyama A."/>
            <person name="Uohara A."/>
            <person name="Ohji S."/>
            <person name="Ichikawa N."/>
        </authorList>
    </citation>
    <scope>NUCLEOTIDE SEQUENCE [LARGE SCALE GENOMIC DNA]</scope>
    <source>
        <strain evidence="6 7">NBRC 106429</strain>
    </source>
</reference>
<protein>
    <submittedName>
        <fullName evidence="6">ABC transporter substrate-binding protein</fullName>
    </submittedName>
</protein>
<dbReference type="GO" id="GO:1904680">
    <property type="term" value="F:peptide transmembrane transporter activity"/>
    <property type="evidence" value="ECO:0007669"/>
    <property type="project" value="TreeGrafter"/>
</dbReference>
<proteinExistence type="inferred from homology"/>
<comment type="subcellular location">
    <subcellularLocation>
        <location evidence="1">Periplasm</location>
    </subcellularLocation>
</comment>
<keyword evidence="3 4" id="KW-0732">Signal</keyword>
<dbReference type="InterPro" id="IPR000914">
    <property type="entry name" value="SBP_5_dom"/>
</dbReference>
<sequence>MNKFTRSLIGAAFVALAATPAFAETPKDSLVMAWQFDDIISLDPAEIFEVSGAEYGAQVYDRLIGIDLKDTSKIVPAVAESWTVSEDGKTYTFKIRDGVKFHSGNPLTAEDAAFSLQRAVKLNKSPAFILTQFGFTKDNVDQKIKAADARTLVMETDQAYAPTFVLNCLTADVASVVDAKLLKQNEKDGDFGYSWLKTNSAGSGAFKLRQWKANESLTLDANPAYWQGAPEMKRVILRHIAEPATQRLLLEKGDVDVARNLKPEQLDALRSSKDVRIVEAPKGTLWYISLNQKNPILAKPEVRQAFRYLVDYDAMGRTIMNGIATIHQSFLPKGFLGSLDDKPFKYDPAKARELLTAAGYPDGFTVTMDVRNVTPWTDLAQTIQASAAAAGVKIELLPMDGKQALTKYRSRNQDIYIGQWGADYQDPHTNAETFASNPDNADNGPSKTLAWRNSWDIPELTQKTKAAVVERDADKRVEIYHELQKVVMTDSPFVVMFQQVEVPVERASVKGLIWGPSFDNNLYRLASKK</sequence>
<evidence type="ECO:0000256" key="1">
    <source>
        <dbReference type="ARBA" id="ARBA00004418"/>
    </source>
</evidence>
<dbReference type="PANTHER" id="PTHR30290:SF34">
    <property type="entry name" value="ABC TRANSPORTER, PERIPLASMIC OLIGO-PEPTIDE BINDING PROTEIN, PUTATIVE-RELATED"/>
    <property type="match status" value="1"/>
</dbReference>
<dbReference type="PANTHER" id="PTHR30290">
    <property type="entry name" value="PERIPLASMIC BINDING COMPONENT OF ABC TRANSPORTER"/>
    <property type="match status" value="1"/>
</dbReference>
<name>A0A512DL95_9PROT</name>
<dbReference type="PIRSF" id="PIRSF002741">
    <property type="entry name" value="MppA"/>
    <property type="match status" value="1"/>
</dbReference>
<dbReference type="GO" id="GO:0030288">
    <property type="term" value="C:outer membrane-bounded periplasmic space"/>
    <property type="evidence" value="ECO:0007669"/>
    <property type="project" value="UniProtKB-ARBA"/>
</dbReference>
<dbReference type="Gene3D" id="3.90.76.10">
    <property type="entry name" value="Dipeptide-binding Protein, Domain 1"/>
    <property type="match status" value="1"/>
</dbReference>
<dbReference type="InterPro" id="IPR023765">
    <property type="entry name" value="SBP_5_CS"/>
</dbReference>
<feature type="signal peptide" evidence="4">
    <location>
        <begin position="1"/>
        <end position="23"/>
    </location>
</feature>
<dbReference type="SUPFAM" id="SSF53850">
    <property type="entry name" value="Periplasmic binding protein-like II"/>
    <property type="match status" value="1"/>
</dbReference>
<dbReference type="OrthoDB" id="9803988at2"/>
<dbReference type="AlphaFoldDB" id="A0A512DL95"/>
<evidence type="ECO:0000259" key="5">
    <source>
        <dbReference type="Pfam" id="PF00496"/>
    </source>
</evidence>